<evidence type="ECO:0000256" key="3">
    <source>
        <dbReference type="SAM" id="SignalP"/>
    </source>
</evidence>
<dbReference type="InterPro" id="IPR036663">
    <property type="entry name" value="Fumarylacetoacetase_C_sf"/>
</dbReference>
<name>A0A397P7L5_9SPHN</name>
<comment type="caution">
    <text evidence="5">The sequence shown here is derived from an EMBL/GenBank/DDBJ whole genome shotgun (WGS) entry which is preliminary data.</text>
</comment>
<feature type="chain" id="PRO_5017445806" evidence="3">
    <location>
        <begin position="21"/>
        <end position="297"/>
    </location>
</feature>
<keyword evidence="3" id="KW-0732">Signal</keyword>
<gene>
    <name evidence="5" type="ORF">DFR49_0050</name>
</gene>
<dbReference type="Gene3D" id="3.90.850.10">
    <property type="entry name" value="Fumarylacetoacetase-like, C-terminal domain"/>
    <property type="match status" value="1"/>
</dbReference>
<dbReference type="OrthoDB" id="5197601at2"/>
<dbReference type="GO" id="GO:0044281">
    <property type="term" value="P:small molecule metabolic process"/>
    <property type="evidence" value="ECO:0007669"/>
    <property type="project" value="UniProtKB-ARBA"/>
</dbReference>
<organism evidence="5 6">
    <name type="scientific">Hephaestia caeni</name>
    <dbReference type="NCBI Taxonomy" id="645617"/>
    <lineage>
        <taxon>Bacteria</taxon>
        <taxon>Pseudomonadati</taxon>
        <taxon>Pseudomonadota</taxon>
        <taxon>Alphaproteobacteria</taxon>
        <taxon>Sphingomonadales</taxon>
        <taxon>Sphingomonadaceae</taxon>
        <taxon>Hephaestia</taxon>
    </lineage>
</organism>
<keyword evidence="2" id="KW-0479">Metal-binding</keyword>
<dbReference type="GO" id="GO:0046872">
    <property type="term" value="F:metal ion binding"/>
    <property type="evidence" value="ECO:0007669"/>
    <property type="project" value="UniProtKB-KW"/>
</dbReference>
<dbReference type="GO" id="GO:0003824">
    <property type="term" value="F:catalytic activity"/>
    <property type="evidence" value="ECO:0007669"/>
    <property type="project" value="InterPro"/>
</dbReference>
<evidence type="ECO:0000313" key="5">
    <source>
        <dbReference type="EMBL" id="RIA45530.1"/>
    </source>
</evidence>
<evidence type="ECO:0000259" key="4">
    <source>
        <dbReference type="Pfam" id="PF01557"/>
    </source>
</evidence>
<dbReference type="PANTHER" id="PTHR42796">
    <property type="entry name" value="FUMARYLACETOACETATE HYDROLASE DOMAIN-CONTAINING PROTEIN 2A-RELATED"/>
    <property type="match status" value="1"/>
</dbReference>
<accession>A0A397P7L5</accession>
<dbReference type="SUPFAM" id="SSF56529">
    <property type="entry name" value="FAH"/>
    <property type="match status" value="1"/>
</dbReference>
<dbReference type="PANTHER" id="PTHR42796:SF4">
    <property type="entry name" value="FUMARYLACETOACETATE HYDROLASE DOMAIN-CONTAINING PROTEIN 2A"/>
    <property type="match status" value="1"/>
</dbReference>
<sequence>MKRSHAIVCSLALLFCGTAASPQSSEKGAVFCRISTADGARYARQSLGGFHLLDKAPWAGGQETGVLMASNAVLLPPAEPRTILGLAGAYVDPAGDLPPTIRWFAKSASAAATDGDEVAIPSVLSSLKVEAELVLVIGKRVKEADVAESGAAIFGYAVGTEIFGSAEDYREITGDNPGREEQMLAAGLKLGDKFAPFGPCIHAGVDWRRRDRSLVIRDASGKVRVQYRNSTDGLRRSPAQIVADLSKIMTLEPGDVIFTGTTEAFVVHPGETVVTSITGLGTLSNAIVRPQTGGNRE</sequence>
<reference evidence="5 6" key="1">
    <citation type="submission" date="2018-08" db="EMBL/GenBank/DDBJ databases">
        <title>Genomic Encyclopedia of Type Strains, Phase IV (KMG-IV): sequencing the most valuable type-strain genomes for metagenomic binning, comparative biology and taxonomic classification.</title>
        <authorList>
            <person name="Goeker M."/>
        </authorList>
    </citation>
    <scope>NUCLEOTIDE SEQUENCE [LARGE SCALE GENOMIC DNA]</scope>
    <source>
        <strain evidence="5 6">DSM 25527</strain>
    </source>
</reference>
<dbReference type="Proteomes" id="UP000266568">
    <property type="component" value="Unassembled WGS sequence"/>
</dbReference>
<feature type="signal peptide" evidence="3">
    <location>
        <begin position="1"/>
        <end position="20"/>
    </location>
</feature>
<comment type="similarity">
    <text evidence="1">Belongs to the FAH family.</text>
</comment>
<dbReference type="InterPro" id="IPR011234">
    <property type="entry name" value="Fumarylacetoacetase-like_C"/>
</dbReference>
<dbReference type="Pfam" id="PF01557">
    <property type="entry name" value="FAA_hydrolase"/>
    <property type="match status" value="1"/>
</dbReference>
<evidence type="ECO:0000256" key="2">
    <source>
        <dbReference type="ARBA" id="ARBA00022723"/>
    </source>
</evidence>
<dbReference type="AlphaFoldDB" id="A0A397P7L5"/>
<protein>
    <submittedName>
        <fullName evidence="5">2-keto-4-pentenoate hydratase/2-oxohepta-3-ene-1,7-dioic acid hydratase in catechol pathway</fullName>
    </submittedName>
</protein>
<dbReference type="InterPro" id="IPR051121">
    <property type="entry name" value="FAH"/>
</dbReference>
<evidence type="ECO:0000256" key="1">
    <source>
        <dbReference type="ARBA" id="ARBA00010211"/>
    </source>
</evidence>
<dbReference type="EMBL" id="QXDC01000002">
    <property type="protein sequence ID" value="RIA45530.1"/>
    <property type="molecule type" value="Genomic_DNA"/>
</dbReference>
<feature type="domain" description="Fumarylacetoacetase-like C-terminal" evidence="4">
    <location>
        <begin position="100"/>
        <end position="287"/>
    </location>
</feature>
<evidence type="ECO:0000313" key="6">
    <source>
        <dbReference type="Proteomes" id="UP000266568"/>
    </source>
</evidence>
<keyword evidence="6" id="KW-1185">Reference proteome</keyword>
<proteinExistence type="inferred from homology"/>